<accession>A0A1X6ZDD3</accession>
<evidence type="ECO:0000313" key="1">
    <source>
        <dbReference type="EMBL" id="SLN48500.1"/>
    </source>
</evidence>
<name>A0A1X6ZDD3_9RHOB</name>
<sequence length="334" mass="35739">MRLIVCGHIGKGRLVRWAEVELQNRGWFVGDHAKRGDQVLHRGLGGGHRRWKPLRRGQARGVERLQRSGRGEGGVGCRGVGTGLCNHCRGSSHLGIRAIGVQRSPVSGTDRVGGRRLGGTLDTRELQRRADRGGVRDILCGDEVRDGTRVGVHHGTGAHMALTVDDAIVGIGNGGGGAGAVEIDRVAVVVVPVDGIEQPRKLGLGCAEMRLSRQQIVQRPIDGAQARGQQRRVLGVDAVDLPDCLGDIGTRRMSLGNLDLLQNELEIMLVDNEIGNHGSIPSDWYRQKGKGPRSVSRPGLLLSKKSLASASSLRLELRKVHSSIGVNTHGANAD</sequence>
<dbReference type="AlphaFoldDB" id="A0A1X6ZDD3"/>
<reference evidence="1 2" key="1">
    <citation type="submission" date="2017-03" db="EMBL/GenBank/DDBJ databases">
        <authorList>
            <person name="Afonso C.L."/>
            <person name="Miller P.J."/>
            <person name="Scott M.A."/>
            <person name="Spackman E."/>
            <person name="Goraichik I."/>
            <person name="Dimitrov K.M."/>
            <person name="Suarez D.L."/>
            <person name="Swayne D.E."/>
        </authorList>
    </citation>
    <scope>NUCLEOTIDE SEQUENCE [LARGE SCALE GENOMIC DNA]</scope>
    <source>
        <strain evidence="1 2">CECT 8367</strain>
    </source>
</reference>
<dbReference type="Proteomes" id="UP000193495">
    <property type="component" value="Unassembled WGS sequence"/>
</dbReference>
<gene>
    <name evidence="1" type="ORF">LOS8367_02171</name>
</gene>
<dbReference type="EMBL" id="FWFY01000005">
    <property type="protein sequence ID" value="SLN48500.1"/>
    <property type="molecule type" value="Genomic_DNA"/>
</dbReference>
<organism evidence="1 2">
    <name type="scientific">Limimaricola soesokkakensis</name>
    <dbReference type="NCBI Taxonomy" id="1343159"/>
    <lineage>
        <taxon>Bacteria</taxon>
        <taxon>Pseudomonadati</taxon>
        <taxon>Pseudomonadota</taxon>
        <taxon>Alphaproteobacteria</taxon>
        <taxon>Rhodobacterales</taxon>
        <taxon>Paracoccaceae</taxon>
        <taxon>Limimaricola</taxon>
    </lineage>
</organism>
<protein>
    <submittedName>
        <fullName evidence="1">Uncharacterized protein</fullName>
    </submittedName>
</protein>
<evidence type="ECO:0000313" key="2">
    <source>
        <dbReference type="Proteomes" id="UP000193495"/>
    </source>
</evidence>
<proteinExistence type="predicted"/>